<gene>
    <name evidence="2" type="ORF">PUNSTDRAFT_139693</name>
</gene>
<feature type="compositionally biased region" description="Basic and acidic residues" evidence="1">
    <location>
        <begin position="7"/>
        <end position="18"/>
    </location>
</feature>
<keyword evidence="3" id="KW-1185">Reference proteome</keyword>
<evidence type="ECO:0000313" key="2">
    <source>
        <dbReference type="EMBL" id="EIN03284.1"/>
    </source>
</evidence>
<evidence type="ECO:0000256" key="1">
    <source>
        <dbReference type="SAM" id="MobiDB-lite"/>
    </source>
</evidence>
<proteinExistence type="predicted"/>
<sequence>MNAIDADDGRAEAEHKAQPESADNENATPEEADNDDTYYLEAYEAHQGDTLDNDYSTDGGEVVFMNELLCRSHTRRIPEKEGTQNRQAKRGMLYAQRYIGTAI</sequence>
<dbReference type="RefSeq" id="XP_007389487.1">
    <property type="nucleotide sequence ID" value="XM_007389425.1"/>
</dbReference>
<dbReference type="EMBL" id="JH687671">
    <property type="protein sequence ID" value="EIN03284.1"/>
    <property type="molecule type" value="Genomic_DNA"/>
</dbReference>
<dbReference type="KEGG" id="psq:PUNSTDRAFT_139693"/>
<evidence type="ECO:0000313" key="3">
    <source>
        <dbReference type="Proteomes" id="UP000054196"/>
    </source>
</evidence>
<dbReference type="Proteomes" id="UP000054196">
    <property type="component" value="Unassembled WGS sequence"/>
</dbReference>
<accession>R7S0C4</accession>
<dbReference type="AlphaFoldDB" id="R7S0C4"/>
<feature type="region of interest" description="Disordered" evidence="1">
    <location>
        <begin position="1"/>
        <end position="35"/>
    </location>
</feature>
<protein>
    <submittedName>
        <fullName evidence="2">Uncharacterized protein</fullName>
    </submittedName>
</protein>
<reference evidence="3" key="1">
    <citation type="journal article" date="2012" name="Science">
        <title>The Paleozoic origin of enzymatic lignin decomposition reconstructed from 31 fungal genomes.</title>
        <authorList>
            <person name="Floudas D."/>
            <person name="Binder M."/>
            <person name="Riley R."/>
            <person name="Barry K."/>
            <person name="Blanchette R.A."/>
            <person name="Henrissat B."/>
            <person name="Martinez A.T."/>
            <person name="Otillar R."/>
            <person name="Spatafora J.W."/>
            <person name="Yadav J.S."/>
            <person name="Aerts A."/>
            <person name="Benoit I."/>
            <person name="Boyd A."/>
            <person name="Carlson A."/>
            <person name="Copeland A."/>
            <person name="Coutinho P.M."/>
            <person name="de Vries R.P."/>
            <person name="Ferreira P."/>
            <person name="Findley K."/>
            <person name="Foster B."/>
            <person name="Gaskell J."/>
            <person name="Glotzer D."/>
            <person name="Gorecki P."/>
            <person name="Heitman J."/>
            <person name="Hesse C."/>
            <person name="Hori C."/>
            <person name="Igarashi K."/>
            <person name="Jurgens J.A."/>
            <person name="Kallen N."/>
            <person name="Kersten P."/>
            <person name="Kohler A."/>
            <person name="Kuees U."/>
            <person name="Kumar T.K.A."/>
            <person name="Kuo A."/>
            <person name="LaButti K."/>
            <person name="Larrondo L.F."/>
            <person name="Lindquist E."/>
            <person name="Ling A."/>
            <person name="Lombard V."/>
            <person name="Lucas S."/>
            <person name="Lundell T."/>
            <person name="Martin R."/>
            <person name="McLaughlin D.J."/>
            <person name="Morgenstern I."/>
            <person name="Morin E."/>
            <person name="Murat C."/>
            <person name="Nagy L.G."/>
            <person name="Nolan M."/>
            <person name="Ohm R.A."/>
            <person name="Patyshakuliyeva A."/>
            <person name="Rokas A."/>
            <person name="Ruiz-Duenas F.J."/>
            <person name="Sabat G."/>
            <person name="Salamov A."/>
            <person name="Samejima M."/>
            <person name="Schmutz J."/>
            <person name="Slot J.C."/>
            <person name="St John F."/>
            <person name="Stenlid J."/>
            <person name="Sun H."/>
            <person name="Sun S."/>
            <person name="Syed K."/>
            <person name="Tsang A."/>
            <person name="Wiebenga A."/>
            <person name="Young D."/>
            <person name="Pisabarro A."/>
            <person name="Eastwood D.C."/>
            <person name="Martin F."/>
            <person name="Cullen D."/>
            <person name="Grigoriev I.V."/>
            <person name="Hibbett D.S."/>
        </authorList>
    </citation>
    <scope>NUCLEOTIDE SEQUENCE [LARGE SCALE GENOMIC DNA]</scope>
    <source>
        <strain evidence="3">HHB-11173 SS5</strain>
    </source>
</reference>
<name>R7S0C4_PUNST</name>
<dbReference type="GeneID" id="18880413"/>
<dbReference type="HOGENOM" id="CLU_2265076_0_0_1"/>
<organism evidence="2 3">
    <name type="scientific">Punctularia strigosozonata (strain HHB-11173)</name>
    <name type="common">White-rot fungus</name>
    <dbReference type="NCBI Taxonomy" id="741275"/>
    <lineage>
        <taxon>Eukaryota</taxon>
        <taxon>Fungi</taxon>
        <taxon>Dikarya</taxon>
        <taxon>Basidiomycota</taxon>
        <taxon>Agaricomycotina</taxon>
        <taxon>Agaricomycetes</taxon>
        <taxon>Corticiales</taxon>
        <taxon>Punctulariaceae</taxon>
        <taxon>Punctularia</taxon>
    </lineage>
</organism>